<keyword evidence="2" id="KW-0804">Transcription</keyword>
<evidence type="ECO:0000259" key="4">
    <source>
        <dbReference type="Pfam" id="PF24278"/>
    </source>
</evidence>
<protein>
    <submittedName>
        <fullName evidence="5">Helix-turn-helix domain-containing protein</fullName>
    </submittedName>
</protein>
<evidence type="ECO:0000313" key="8">
    <source>
        <dbReference type="Proteomes" id="UP001321018"/>
    </source>
</evidence>
<dbReference type="Gene3D" id="1.10.10.10">
    <property type="entry name" value="Winged helix-like DNA-binding domain superfamily/Winged helix DNA-binding domain"/>
    <property type="match status" value="1"/>
</dbReference>
<evidence type="ECO:0000256" key="2">
    <source>
        <dbReference type="ARBA" id="ARBA00023163"/>
    </source>
</evidence>
<dbReference type="EMBL" id="JAOPKB010000001">
    <property type="protein sequence ID" value="MCU4971246.1"/>
    <property type="molecule type" value="Genomic_DNA"/>
</dbReference>
<accession>A0AAP2YZP1</accession>
<dbReference type="AlphaFoldDB" id="A0AAP2YZP1"/>
<evidence type="ECO:0000313" key="6">
    <source>
        <dbReference type="EMBL" id="MCU4971246.1"/>
    </source>
</evidence>
<sequence>MRYVTFVARPTEGYFHPVDRALLEDPDVTPEAVHHVELLSDGTIAMVARVSGDPNRYREILAESEAVLDFAVSATSDEGIGYSRIVPNDRTVALFEHQRATEFVVEMPVEYTGDGGQRYTIVGSGDHVFGDGLEPPEGVDVTVESVGTYRPNVATVFASLTTRERDVLRTAIDLGYYENPREATQTDLARELDISPSAVGKHLRNIEASVFSSDRLP</sequence>
<dbReference type="Pfam" id="PF04967">
    <property type="entry name" value="HTH_10"/>
    <property type="match status" value="1"/>
</dbReference>
<dbReference type="PANTHER" id="PTHR34236:SF1">
    <property type="entry name" value="DIMETHYL SULFOXIDE REDUCTASE TRANSCRIPTIONAL ACTIVATOR"/>
    <property type="match status" value="1"/>
</dbReference>
<dbReference type="Proteomes" id="UP001320972">
    <property type="component" value="Unassembled WGS sequence"/>
</dbReference>
<proteinExistence type="predicted"/>
<feature type="domain" description="HVO-0513-like N-terminal" evidence="4">
    <location>
        <begin position="16"/>
        <end position="149"/>
    </location>
</feature>
<name>A0AAP2YZP1_9EURY</name>
<keyword evidence="7" id="KW-1185">Reference proteome</keyword>
<dbReference type="EMBL" id="JAOPKA010000006">
    <property type="protein sequence ID" value="MCU4742112.1"/>
    <property type="molecule type" value="Genomic_DNA"/>
</dbReference>
<dbReference type="InterPro" id="IPR036388">
    <property type="entry name" value="WH-like_DNA-bd_sf"/>
</dbReference>
<organism evidence="5 8">
    <name type="scientific">Natronoglomus mannanivorans</name>
    <dbReference type="NCBI Taxonomy" id="2979990"/>
    <lineage>
        <taxon>Archaea</taxon>
        <taxon>Methanobacteriati</taxon>
        <taxon>Methanobacteriota</taxon>
        <taxon>Stenosarchaea group</taxon>
        <taxon>Halobacteria</taxon>
        <taxon>Halobacteriales</taxon>
        <taxon>Natrialbaceae</taxon>
        <taxon>Natronoglomus</taxon>
    </lineage>
</organism>
<comment type="caution">
    <text evidence="5">The sequence shown here is derived from an EMBL/GenBank/DDBJ whole genome shotgun (WGS) entry which is preliminary data.</text>
</comment>
<dbReference type="Proteomes" id="UP001321018">
    <property type="component" value="Unassembled WGS sequence"/>
</dbReference>
<dbReference type="InterPro" id="IPR056493">
    <property type="entry name" value="HVO_0513_N"/>
</dbReference>
<evidence type="ECO:0000256" key="1">
    <source>
        <dbReference type="ARBA" id="ARBA00023015"/>
    </source>
</evidence>
<evidence type="ECO:0000313" key="5">
    <source>
        <dbReference type="EMBL" id="MCU4742112.1"/>
    </source>
</evidence>
<dbReference type="InterPro" id="IPR007050">
    <property type="entry name" value="HTH_bacterioopsin"/>
</dbReference>
<evidence type="ECO:0000313" key="7">
    <source>
        <dbReference type="Proteomes" id="UP001320972"/>
    </source>
</evidence>
<dbReference type="PANTHER" id="PTHR34236">
    <property type="entry name" value="DIMETHYL SULFOXIDE REDUCTASE TRANSCRIPTIONAL ACTIVATOR"/>
    <property type="match status" value="1"/>
</dbReference>
<evidence type="ECO:0000259" key="3">
    <source>
        <dbReference type="Pfam" id="PF04967"/>
    </source>
</evidence>
<gene>
    <name evidence="6" type="ORF">OB955_00645</name>
    <name evidence="5" type="ORF">OB960_11960</name>
</gene>
<reference evidence="5 7" key="1">
    <citation type="submission" date="2022-09" db="EMBL/GenBank/DDBJ databases">
        <title>Enrichment on poylsaccharides allowed isolation of novel metabolic and taxonomic groups of Haloarchaea.</title>
        <authorList>
            <person name="Sorokin D.Y."/>
            <person name="Elcheninov A.G."/>
            <person name="Khizhniak T.V."/>
            <person name="Kolganova T.V."/>
            <person name="Kublanov I.V."/>
        </authorList>
    </citation>
    <scope>NUCLEOTIDE SEQUENCE</scope>
    <source>
        <strain evidence="6 7">AArc-m2/3/4</strain>
        <strain evidence="5">AArc-xg1-1</strain>
    </source>
</reference>
<dbReference type="RefSeq" id="WP_338003946.1">
    <property type="nucleotide sequence ID" value="NZ_JAOPKA010000006.1"/>
</dbReference>
<dbReference type="Pfam" id="PF24278">
    <property type="entry name" value="HVO_0513_N"/>
    <property type="match status" value="1"/>
</dbReference>
<feature type="domain" description="HTH bat-type" evidence="3">
    <location>
        <begin position="160"/>
        <end position="211"/>
    </location>
</feature>
<keyword evidence="1" id="KW-0805">Transcription regulation</keyword>